<dbReference type="RefSeq" id="WP_106186400.1">
    <property type="nucleotide sequence ID" value="NZ_PVTF01000002.1"/>
</dbReference>
<dbReference type="AlphaFoldDB" id="A0A2T0TGJ5"/>
<sequence length="281" mass="31167">MTKTTADVMSPVEFPADYWVTVPGGPFTMGSDDSREDGKLSASGPAHTVDVPEFHIARRLVTVREWARFAAETGYETTAEKAGKSWVWIGDPAVVVPDQDHLWKVVDGASWRTPRGPESSVEGKEDHPVTHVSYQDCLAYCEWSGTRLPNEAEWEKTARGTDGRIYPWGDEDPTAEHCNHTMNVGDTTPVGAYPKSSGPYGVDDLAGNVWELMSNGYHKYPFDENKPAKVIKTREGKIALGVIRGGSFYNNCDPRGCAAWVRIYNLPDYSCHDMGFRVCSR</sequence>
<dbReference type="OrthoDB" id="9768004at2"/>
<protein>
    <submittedName>
        <fullName evidence="2">Formylglycine-generating enzyme required for sulfatase activity</fullName>
    </submittedName>
</protein>
<proteinExistence type="predicted"/>
<dbReference type="PANTHER" id="PTHR23150:SF19">
    <property type="entry name" value="FORMYLGLYCINE-GENERATING ENZYME"/>
    <property type="match status" value="1"/>
</dbReference>
<evidence type="ECO:0000313" key="2">
    <source>
        <dbReference type="EMBL" id="PRY44816.1"/>
    </source>
</evidence>
<dbReference type="EMBL" id="PVTF01000002">
    <property type="protein sequence ID" value="PRY44816.1"/>
    <property type="molecule type" value="Genomic_DNA"/>
</dbReference>
<evidence type="ECO:0000313" key="3">
    <source>
        <dbReference type="Proteomes" id="UP000239494"/>
    </source>
</evidence>
<dbReference type="Gene3D" id="3.90.1580.10">
    <property type="entry name" value="paralog of FGE (formylglycine-generating enzyme)"/>
    <property type="match status" value="1"/>
</dbReference>
<feature type="domain" description="Sulfatase-modifying factor enzyme-like" evidence="1">
    <location>
        <begin position="17"/>
        <end position="278"/>
    </location>
</feature>
<evidence type="ECO:0000259" key="1">
    <source>
        <dbReference type="Pfam" id="PF03781"/>
    </source>
</evidence>
<keyword evidence="3" id="KW-1185">Reference proteome</keyword>
<dbReference type="Proteomes" id="UP000239494">
    <property type="component" value="Unassembled WGS sequence"/>
</dbReference>
<organism evidence="2 3">
    <name type="scientific">Umezawaea tangerina</name>
    <dbReference type="NCBI Taxonomy" id="84725"/>
    <lineage>
        <taxon>Bacteria</taxon>
        <taxon>Bacillati</taxon>
        <taxon>Actinomycetota</taxon>
        <taxon>Actinomycetes</taxon>
        <taxon>Pseudonocardiales</taxon>
        <taxon>Pseudonocardiaceae</taxon>
        <taxon>Umezawaea</taxon>
    </lineage>
</organism>
<dbReference type="InterPro" id="IPR016187">
    <property type="entry name" value="CTDL_fold"/>
</dbReference>
<dbReference type="InterPro" id="IPR051043">
    <property type="entry name" value="Sulfatase_Mod_Factor_Kinase"/>
</dbReference>
<dbReference type="InterPro" id="IPR042095">
    <property type="entry name" value="SUMF_sf"/>
</dbReference>
<comment type="caution">
    <text evidence="2">The sequence shown here is derived from an EMBL/GenBank/DDBJ whole genome shotgun (WGS) entry which is preliminary data.</text>
</comment>
<accession>A0A2T0TGJ5</accession>
<name>A0A2T0TGJ5_9PSEU</name>
<dbReference type="Pfam" id="PF03781">
    <property type="entry name" value="FGE-sulfatase"/>
    <property type="match status" value="1"/>
</dbReference>
<dbReference type="InterPro" id="IPR005532">
    <property type="entry name" value="SUMF_dom"/>
</dbReference>
<dbReference type="GO" id="GO:0120147">
    <property type="term" value="F:formylglycine-generating oxidase activity"/>
    <property type="evidence" value="ECO:0007669"/>
    <property type="project" value="TreeGrafter"/>
</dbReference>
<dbReference type="SUPFAM" id="SSF56436">
    <property type="entry name" value="C-type lectin-like"/>
    <property type="match status" value="1"/>
</dbReference>
<gene>
    <name evidence="2" type="ORF">CLV43_102381</name>
</gene>
<dbReference type="PANTHER" id="PTHR23150">
    <property type="entry name" value="SULFATASE MODIFYING FACTOR 1, 2"/>
    <property type="match status" value="1"/>
</dbReference>
<reference evidence="2 3" key="1">
    <citation type="submission" date="2018-03" db="EMBL/GenBank/DDBJ databases">
        <title>Genomic Encyclopedia of Archaeal and Bacterial Type Strains, Phase II (KMG-II): from individual species to whole genera.</title>
        <authorList>
            <person name="Goeker M."/>
        </authorList>
    </citation>
    <scope>NUCLEOTIDE SEQUENCE [LARGE SCALE GENOMIC DNA]</scope>
    <source>
        <strain evidence="2 3">DSM 44720</strain>
    </source>
</reference>